<dbReference type="OrthoDB" id="3038990at2759"/>
<accession>A0A9P5ZGK5</accession>
<feature type="transmembrane region" description="Helical" evidence="1">
    <location>
        <begin position="251"/>
        <end position="269"/>
    </location>
</feature>
<dbReference type="InterPro" id="IPR045340">
    <property type="entry name" value="DUF6533"/>
</dbReference>
<feature type="transmembrane region" description="Helical" evidence="1">
    <location>
        <begin position="62"/>
        <end position="83"/>
    </location>
</feature>
<feature type="transmembrane region" description="Helical" evidence="1">
    <location>
        <begin position="227"/>
        <end position="245"/>
    </location>
</feature>
<evidence type="ECO:0000256" key="1">
    <source>
        <dbReference type="SAM" id="Phobius"/>
    </source>
</evidence>
<sequence>MHVILPNPFTPMAFLPPEAAVQVTIKNYTTVGITAILVWDVLSNLGEDYKLLTRHPIRFPTIVYFLSRISIIVYIIACVIFDTAPIDHCKKLGQILDWFFPVVQSSTSLLFALRVWAMYGHNYFVRSLVIITWLAVVGSTLTVGLGLEAGNIGTTSYCIYTRSTPYIALTFVVPLIHDTFVFIAITWRLVSNMLVDYNLSRGLRMIVFGTYLPIFSKILLQDGQRYYLTTLTISLITVIIFYLPFSPSYKILLSLPNTVLMNIMACLVYRSTKLGLRNSEESMGVAQLHFKISATSTTRLQRDGGLDELRIKVPSWFGDFHLQHTP</sequence>
<feature type="transmembrane region" description="Helical" evidence="1">
    <location>
        <begin position="123"/>
        <end position="145"/>
    </location>
</feature>
<protein>
    <recommendedName>
        <fullName evidence="2">DUF6533 domain-containing protein</fullName>
    </recommendedName>
</protein>
<organism evidence="3 4">
    <name type="scientific">Pholiota conissans</name>
    <dbReference type="NCBI Taxonomy" id="109636"/>
    <lineage>
        <taxon>Eukaryota</taxon>
        <taxon>Fungi</taxon>
        <taxon>Dikarya</taxon>
        <taxon>Basidiomycota</taxon>
        <taxon>Agaricomycotina</taxon>
        <taxon>Agaricomycetes</taxon>
        <taxon>Agaricomycetidae</taxon>
        <taxon>Agaricales</taxon>
        <taxon>Agaricineae</taxon>
        <taxon>Strophariaceae</taxon>
        <taxon>Pholiota</taxon>
    </lineage>
</organism>
<name>A0A9P5ZGK5_9AGAR</name>
<feature type="domain" description="DUF6533" evidence="2">
    <location>
        <begin position="28"/>
        <end position="72"/>
    </location>
</feature>
<feature type="transmembrane region" description="Helical" evidence="1">
    <location>
        <begin position="202"/>
        <end position="220"/>
    </location>
</feature>
<evidence type="ECO:0000313" key="4">
    <source>
        <dbReference type="Proteomes" id="UP000807469"/>
    </source>
</evidence>
<feature type="transmembrane region" description="Helical" evidence="1">
    <location>
        <begin position="166"/>
        <end position="190"/>
    </location>
</feature>
<dbReference type="Pfam" id="PF20151">
    <property type="entry name" value="DUF6533"/>
    <property type="match status" value="1"/>
</dbReference>
<evidence type="ECO:0000259" key="2">
    <source>
        <dbReference type="Pfam" id="PF20151"/>
    </source>
</evidence>
<keyword evidence="1" id="KW-0472">Membrane</keyword>
<dbReference type="EMBL" id="MU155135">
    <property type="protein sequence ID" value="KAF9485506.1"/>
    <property type="molecule type" value="Genomic_DNA"/>
</dbReference>
<reference evidence="3" key="1">
    <citation type="submission" date="2020-11" db="EMBL/GenBank/DDBJ databases">
        <authorList>
            <consortium name="DOE Joint Genome Institute"/>
            <person name="Ahrendt S."/>
            <person name="Riley R."/>
            <person name="Andreopoulos W."/>
            <person name="Labutti K."/>
            <person name="Pangilinan J."/>
            <person name="Ruiz-Duenas F.J."/>
            <person name="Barrasa J.M."/>
            <person name="Sanchez-Garcia M."/>
            <person name="Camarero S."/>
            <person name="Miyauchi S."/>
            <person name="Serrano A."/>
            <person name="Linde D."/>
            <person name="Babiker R."/>
            <person name="Drula E."/>
            <person name="Ayuso-Fernandez I."/>
            <person name="Pacheco R."/>
            <person name="Padilla G."/>
            <person name="Ferreira P."/>
            <person name="Barriuso J."/>
            <person name="Kellner H."/>
            <person name="Castanera R."/>
            <person name="Alfaro M."/>
            <person name="Ramirez L."/>
            <person name="Pisabarro A.G."/>
            <person name="Kuo A."/>
            <person name="Tritt A."/>
            <person name="Lipzen A."/>
            <person name="He G."/>
            <person name="Yan M."/>
            <person name="Ng V."/>
            <person name="Cullen D."/>
            <person name="Martin F."/>
            <person name="Rosso M.-N."/>
            <person name="Henrissat B."/>
            <person name="Hibbett D."/>
            <person name="Martinez A.T."/>
            <person name="Grigoriev I.V."/>
        </authorList>
    </citation>
    <scope>NUCLEOTIDE SEQUENCE</scope>
    <source>
        <strain evidence="3">CIRM-BRFM 674</strain>
    </source>
</reference>
<gene>
    <name evidence="3" type="ORF">BDN70DRAFT_910127</name>
</gene>
<dbReference type="Proteomes" id="UP000807469">
    <property type="component" value="Unassembled WGS sequence"/>
</dbReference>
<keyword evidence="1" id="KW-0812">Transmembrane</keyword>
<comment type="caution">
    <text evidence="3">The sequence shown here is derived from an EMBL/GenBank/DDBJ whole genome shotgun (WGS) entry which is preliminary data.</text>
</comment>
<dbReference type="AlphaFoldDB" id="A0A9P5ZGK5"/>
<keyword evidence="4" id="KW-1185">Reference proteome</keyword>
<evidence type="ECO:0000313" key="3">
    <source>
        <dbReference type="EMBL" id="KAF9485506.1"/>
    </source>
</evidence>
<keyword evidence="1" id="KW-1133">Transmembrane helix</keyword>
<proteinExistence type="predicted"/>